<protein>
    <submittedName>
        <fullName evidence="8">Uncharacterized protein</fullName>
    </submittedName>
</protein>
<evidence type="ECO:0000256" key="6">
    <source>
        <dbReference type="ARBA" id="ARBA00023170"/>
    </source>
</evidence>
<evidence type="ECO:0000313" key="9">
    <source>
        <dbReference type="Proteomes" id="UP000075243"/>
    </source>
</evidence>
<proteinExistence type="predicted"/>
<keyword evidence="6" id="KW-0675">Receptor</keyword>
<dbReference type="EMBL" id="KQ483885">
    <property type="protein sequence ID" value="KYP39750.1"/>
    <property type="molecule type" value="Genomic_DNA"/>
</dbReference>
<sequence>MHSWDCHNNLSLATPPPQCLNSSTIRHLDLSENRNLVINSLQWLSRISSLEYLNLAAIDLHKEANWLQLVTTLPSLSVLYMVDCQLKDLSPSVQYANFTALKYLALAHNEFPSELPKF</sequence>
<comment type="subcellular location">
    <subcellularLocation>
        <location evidence="1">Membrane</location>
        <topology evidence="1">Single-pass type I membrane protein</topology>
    </subcellularLocation>
</comment>
<dbReference type="Gene3D" id="3.80.10.10">
    <property type="entry name" value="Ribonuclease Inhibitor"/>
    <property type="match status" value="1"/>
</dbReference>
<keyword evidence="2" id="KW-0812">Transmembrane</keyword>
<evidence type="ECO:0000256" key="7">
    <source>
        <dbReference type="ARBA" id="ARBA00023180"/>
    </source>
</evidence>
<evidence type="ECO:0000256" key="5">
    <source>
        <dbReference type="ARBA" id="ARBA00023136"/>
    </source>
</evidence>
<evidence type="ECO:0000313" key="8">
    <source>
        <dbReference type="EMBL" id="KYP39750.1"/>
    </source>
</evidence>
<keyword evidence="3" id="KW-0732">Signal</keyword>
<organism evidence="8 9">
    <name type="scientific">Cajanus cajan</name>
    <name type="common">Pigeon pea</name>
    <name type="synonym">Cajanus indicus</name>
    <dbReference type="NCBI Taxonomy" id="3821"/>
    <lineage>
        <taxon>Eukaryota</taxon>
        <taxon>Viridiplantae</taxon>
        <taxon>Streptophyta</taxon>
        <taxon>Embryophyta</taxon>
        <taxon>Tracheophyta</taxon>
        <taxon>Spermatophyta</taxon>
        <taxon>Magnoliopsida</taxon>
        <taxon>eudicotyledons</taxon>
        <taxon>Gunneridae</taxon>
        <taxon>Pentapetalae</taxon>
        <taxon>rosids</taxon>
        <taxon>fabids</taxon>
        <taxon>Fabales</taxon>
        <taxon>Fabaceae</taxon>
        <taxon>Papilionoideae</taxon>
        <taxon>50 kb inversion clade</taxon>
        <taxon>NPAAA clade</taxon>
        <taxon>indigoferoid/millettioid clade</taxon>
        <taxon>Phaseoleae</taxon>
        <taxon>Cajanus</taxon>
    </lineage>
</organism>
<keyword evidence="5" id="KW-0472">Membrane</keyword>
<dbReference type="InterPro" id="IPR046956">
    <property type="entry name" value="RLP23-like"/>
</dbReference>
<evidence type="ECO:0000256" key="3">
    <source>
        <dbReference type="ARBA" id="ARBA00022729"/>
    </source>
</evidence>
<dbReference type="PANTHER" id="PTHR48063">
    <property type="entry name" value="LRR RECEPTOR-LIKE KINASE"/>
    <property type="match status" value="1"/>
</dbReference>
<dbReference type="OMA" id="ERCLWVS"/>
<dbReference type="AlphaFoldDB" id="A0A151RAV4"/>
<dbReference type="PANTHER" id="PTHR48063:SF98">
    <property type="entry name" value="LRR RECEPTOR-LIKE SERINE_THREONINE-PROTEIN KINASE FLS2"/>
    <property type="match status" value="1"/>
</dbReference>
<evidence type="ECO:0000256" key="2">
    <source>
        <dbReference type="ARBA" id="ARBA00022692"/>
    </source>
</evidence>
<accession>A0A151RAV4</accession>
<name>A0A151RAV4_CAJCA</name>
<gene>
    <name evidence="8" type="ORF">KK1_038942</name>
</gene>
<reference evidence="8" key="1">
    <citation type="journal article" date="2012" name="Nat. Biotechnol.">
        <title>Draft genome sequence of pigeonpea (Cajanus cajan), an orphan legume crop of resource-poor farmers.</title>
        <authorList>
            <person name="Varshney R.K."/>
            <person name="Chen W."/>
            <person name="Li Y."/>
            <person name="Bharti A.K."/>
            <person name="Saxena R.K."/>
            <person name="Schlueter J.A."/>
            <person name="Donoghue M.T."/>
            <person name="Azam S."/>
            <person name="Fan G."/>
            <person name="Whaley A.M."/>
            <person name="Farmer A.D."/>
            <person name="Sheridan J."/>
            <person name="Iwata A."/>
            <person name="Tuteja R."/>
            <person name="Penmetsa R.V."/>
            <person name="Wu W."/>
            <person name="Upadhyaya H.D."/>
            <person name="Yang S.P."/>
            <person name="Shah T."/>
            <person name="Saxena K.B."/>
            <person name="Michael T."/>
            <person name="McCombie W.R."/>
            <person name="Yang B."/>
            <person name="Zhang G."/>
            <person name="Yang H."/>
            <person name="Wang J."/>
            <person name="Spillane C."/>
            <person name="Cook D.R."/>
            <person name="May G.D."/>
            <person name="Xu X."/>
            <person name="Jackson S.A."/>
        </authorList>
    </citation>
    <scope>NUCLEOTIDE SEQUENCE [LARGE SCALE GENOMIC DNA]</scope>
</reference>
<keyword evidence="7" id="KW-0325">Glycoprotein</keyword>
<evidence type="ECO:0000256" key="4">
    <source>
        <dbReference type="ARBA" id="ARBA00022989"/>
    </source>
</evidence>
<dbReference type="GO" id="GO:0016020">
    <property type="term" value="C:membrane"/>
    <property type="evidence" value="ECO:0007669"/>
    <property type="project" value="UniProtKB-SubCell"/>
</dbReference>
<evidence type="ECO:0000256" key="1">
    <source>
        <dbReference type="ARBA" id="ARBA00004479"/>
    </source>
</evidence>
<dbReference type="STRING" id="3821.A0A151RAV4"/>
<dbReference type="SUPFAM" id="SSF52047">
    <property type="entry name" value="RNI-like"/>
    <property type="match status" value="1"/>
</dbReference>
<keyword evidence="4" id="KW-1133">Transmembrane helix</keyword>
<dbReference type="InterPro" id="IPR032675">
    <property type="entry name" value="LRR_dom_sf"/>
</dbReference>
<dbReference type="Proteomes" id="UP000075243">
    <property type="component" value="Unassembled WGS sequence"/>
</dbReference>
<keyword evidence="9" id="KW-1185">Reference proteome</keyword>
<dbReference type="Gramene" id="C.cajan_36189.t">
    <property type="protein sequence ID" value="C.cajan_36189.t.cds1"/>
    <property type="gene ID" value="C.cajan_36189"/>
</dbReference>